<evidence type="ECO:0000313" key="3">
    <source>
        <dbReference type="Proteomes" id="UP000694300"/>
    </source>
</evidence>
<name>A0ABS6UEQ2_9PSEU</name>
<dbReference type="Proteomes" id="UP000694300">
    <property type="component" value="Unassembled WGS sequence"/>
</dbReference>
<dbReference type="Pfam" id="PF08240">
    <property type="entry name" value="ADH_N"/>
    <property type="match status" value="1"/>
</dbReference>
<dbReference type="PANTHER" id="PTHR11695:SF294">
    <property type="entry name" value="RETICULON-4-INTERACTING PROTEIN 1, MITOCHONDRIAL"/>
    <property type="match status" value="1"/>
</dbReference>
<dbReference type="Pfam" id="PF13602">
    <property type="entry name" value="ADH_zinc_N_2"/>
    <property type="match status" value="1"/>
</dbReference>
<reference evidence="2 3" key="1">
    <citation type="submission" date="2020-11" db="EMBL/GenBank/DDBJ databases">
        <title>Pseudonocardia abyssalis sp. nov. and Pseudonocardia oceani sp. nov., description and phylogenomic analysis of two novel actinomycetes isolated from the deep Southern Ocean.</title>
        <authorList>
            <person name="Parra J."/>
        </authorList>
    </citation>
    <scope>NUCLEOTIDE SEQUENCE [LARGE SCALE GENOMIC DNA]</scope>
    <source>
        <strain evidence="3">KRD185</strain>
    </source>
</reference>
<dbReference type="SMART" id="SM00829">
    <property type="entry name" value="PKS_ER"/>
    <property type="match status" value="1"/>
</dbReference>
<dbReference type="InterPro" id="IPR020843">
    <property type="entry name" value="ER"/>
</dbReference>
<accession>A0ABS6UEQ2</accession>
<evidence type="ECO:0000313" key="2">
    <source>
        <dbReference type="EMBL" id="MBW0130715.1"/>
    </source>
</evidence>
<keyword evidence="3" id="KW-1185">Reference proteome</keyword>
<sequence length="313" mass="32306">MRAAVVDRYGPPSVVRIAEVPTPVPRAGEVLVRVVAAAVTSGDARIRGARFPRGFGVLARPALGWSGPRRPVLGGTFSGTVDAVGPGVEGLVVGDDVCGMTGVRMGTHAEFVAVPAKRLVRKPAEVSHEDAAGVLFGGATALHFLRGRVRRGASVLVVGASGAIGTTAVQLAAQDGATVVGVTSAANAALVRDLGAARVVDHTRTGLDELTERFDVVLDTVGRLSTAAGRRLLTDDGVLLLPAATLGQMLLARGRVRAGTSPEDPADFTLLLERVAKGELTVVLDRVMGLDDIVAAYERVDSGRKVGNIVVRP</sequence>
<dbReference type="EMBL" id="JADQDF010000001">
    <property type="protein sequence ID" value="MBW0130715.1"/>
    <property type="molecule type" value="Genomic_DNA"/>
</dbReference>
<protein>
    <submittedName>
        <fullName evidence="2">NAD(P)-dependent alcohol dehydrogenase</fullName>
    </submittedName>
</protein>
<gene>
    <name evidence="2" type="ORF">I4I82_24025</name>
</gene>
<dbReference type="CDD" id="cd08267">
    <property type="entry name" value="MDR1"/>
    <property type="match status" value="1"/>
</dbReference>
<dbReference type="PANTHER" id="PTHR11695">
    <property type="entry name" value="ALCOHOL DEHYDROGENASE RELATED"/>
    <property type="match status" value="1"/>
</dbReference>
<comment type="caution">
    <text evidence="2">The sequence shown here is derived from an EMBL/GenBank/DDBJ whole genome shotgun (WGS) entry which is preliminary data.</text>
</comment>
<dbReference type="InterPro" id="IPR050700">
    <property type="entry name" value="YIM1/Zinc_Alcohol_DH_Fams"/>
</dbReference>
<dbReference type="RefSeq" id="WP_218590844.1">
    <property type="nucleotide sequence ID" value="NZ_JADQDE010000058.1"/>
</dbReference>
<feature type="domain" description="Enoyl reductase (ER)" evidence="1">
    <location>
        <begin position="10"/>
        <end position="311"/>
    </location>
</feature>
<proteinExistence type="predicted"/>
<dbReference type="InterPro" id="IPR013154">
    <property type="entry name" value="ADH-like_N"/>
</dbReference>
<evidence type="ECO:0000259" key="1">
    <source>
        <dbReference type="SMART" id="SM00829"/>
    </source>
</evidence>
<organism evidence="2 3">
    <name type="scientific">Pseudonocardia oceani</name>
    <dbReference type="NCBI Taxonomy" id="2792013"/>
    <lineage>
        <taxon>Bacteria</taxon>
        <taxon>Bacillati</taxon>
        <taxon>Actinomycetota</taxon>
        <taxon>Actinomycetes</taxon>
        <taxon>Pseudonocardiales</taxon>
        <taxon>Pseudonocardiaceae</taxon>
        <taxon>Pseudonocardia</taxon>
    </lineage>
</organism>